<comment type="caution">
    <text evidence="6">The sequence shown here is derived from an EMBL/GenBank/DDBJ whole genome shotgun (WGS) entry which is preliminary data.</text>
</comment>
<dbReference type="PANTHER" id="PTHR23291">
    <property type="entry name" value="BAX INHIBITOR-RELATED"/>
    <property type="match status" value="1"/>
</dbReference>
<keyword evidence="3 5" id="KW-1133">Transmembrane helix</keyword>
<evidence type="ECO:0000256" key="2">
    <source>
        <dbReference type="ARBA" id="ARBA00022692"/>
    </source>
</evidence>
<evidence type="ECO:0000256" key="5">
    <source>
        <dbReference type="RuleBase" id="RU004379"/>
    </source>
</evidence>
<feature type="transmembrane region" description="Helical" evidence="5">
    <location>
        <begin position="52"/>
        <end position="70"/>
    </location>
</feature>
<dbReference type="EMBL" id="CAUYUJ010006946">
    <property type="protein sequence ID" value="CAK0819106.1"/>
    <property type="molecule type" value="Genomic_DNA"/>
</dbReference>
<organism evidence="6 7">
    <name type="scientific">Prorocentrum cordatum</name>
    <dbReference type="NCBI Taxonomy" id="2364126"/>
    <lineage>
        <taxon>Eukaryota</taxon>
        <taxon>Sar</taxon>
        <taxon>Alveolata</taxon>
        <taxon>Dinophyceae</taxon>
        <taxon>Prorocentrales</taxon>
        <taxon>Prorocentraceae</taxon>
        <taxon>Prorocentrum</taxon>
    </lineage>
</organism>
<evidence type="ECO:0000256" key="3">
    <source>
        <dbReference type="ARBA" id="ARBA00022989"/>
    </source>
</evidence>
<protein>
    <submittedName>
        <fullName evidence="6">Uncharacterized protein</fullName>
    </submittedName>
</protein>
<gene>
    <name evidence="6" type="ORF">PCOR1329_LOCUS21183</name>
</gene>
<comment type="subcellular location">
    <subcellularLocation>
        <location evidence="1">Membrane</location>
        <topology evidence="1">Multi-pass membrane protein</topology>
    </subcellularLocation>
</comment>
<accession>A0ABN9RQF8</accession>
<dbReference type="Proteomes" id="UP001189429">
    <property type="component" value="Unassembled WGS sequence"/>
</dbReference>
<evidence type="ECO:0000256" key="1">
    <source>
        <dbReference type="ARBA" id="ARBA00004141"/>
    </source>
</evidence>
<proteinExistence type="inferred from homology"/>
<dbReference type="PANTHER" id="PTHR23291:SF47">
    <property type="entry name" value="TRANSMEMBRANE BAX INHIBITOR MOTIF CONTAINING 7"/>
    <property type="match status" value="1"/>
</dbReference>
<keyword evidence="4 5" id="KW-0472">Membrane</keyword>
<feature type="transmembrane region" description="Helical" evidence="5">
    <location>
        <begin position="139"/>
        <end position="159"/>
    </location>
</feature>
<feature type="transmembrane region" description="Helical" evidence="5">
    <location>
        <begin position="82"/>
        <end position="101"/>
    </location>
</feature>
<evidence type="ECO:0000256" key="4">
    <source>
        <dbReference type="ARBA" id="ARBA00023136"/>
    </source>
</evidence>
<feature type="transmembrane region" description="Helical" evidence="5">
    <location>
        <begin position="237"/>
        <end position="259"/>
    </location>
</feature>
<name>A0ABN9RQF8_9DINO</name>
<evidence type="ECO:0000313" key="6">
    <source>
        <dbReference type="EMBL" id="CAK0819106.1"/>
    </source>
</evidence>
<evidence type="ECO:0000313" key="7">
    <source>
        <dbReference type="Proteomes" id="UP001189429"/>
    </source>
</evidence>
<keyword evidence="7" id="KW-1185">Reference proteome</keyword>
<feature type="non-terminal residue" evidence="6">
    <location>
        <position position="1"/>
    </location>
</feature>
<feature type="transmembrane region" description="Helical" evidence="5">
    <location>
        <begin position="113"/>
        <end position="133"/>
    </location>
</feature>
<feature type="transmembrane region" description="Helical" evidence="5">
    <location>
        <begin position="171"/>
        <end position="193"/>
    </location>
</feature>
<dbReference type="Pfam" id="PF01027">
    <property type="entry name" value="Bax1-I"/>
    <property type="match status" value="1"/>
</dbReference>
<sequence>GSAYGGNYGNTYAGDYGGKQGTTSDEESDIPMGLPLNSETEGYIRRDFIKKVYTILSVQLCVTFGVAYYVNGLVQSNPEWAAALQVVSMVVLCITMCVMCCCSDMLRKFPYNYGFLAVITVAISCMVGFATFAYKTESVLLAVATTAVIFFCLTAYACFTKTDFTGMGPYLAAGLMAMIAFGFMLNLFCMFSMCPGPLTQKLYAGCGVLLFTMYIVYDTQMIVGGTHAKHQFTVDDYAFAALNLYLDIINLFLYLLQLFGQRND</sequence>
<comment type="similarity">
    <text evidence="5">Belongs to the BI1 family.</text>
</comment>
<dbReference type="InterPro" id="IPR006214">
    <property type="entry name" value="Bax_inhibitor_1-related"/>
</dbReference>
<reference evidence="6" key="1">
    <citation type="submission" date="2023-10" db="EMBL/GenBank/DDBJ databases">
        <authorList>
            <person name="Chen Y."/>
            <person name="Shah S."/>
            <person name="Dougan E. K."/>
            <person name="Thang M."/>
            <person name="Chan C."/>
        </authorList>
    </citation>
    <scope>NUCLEOTIDE SEQUENCE [LARGE SCALE GENOMIC DNA]</scope>
</reference>
<feature type="transmembrane region" description="Helical" evidence="5">
    <location>
        <begin position="199"/>
        <end position="217"/>
    </location>
</feature>
<keyword evidence="2 5" id="KW-0812">Transmembrane</keyword>